<dbReference type="InterPro" id="IPR038626">
    <property type="entry name" value="Rof-like_sf"/>
</dbReference>
<dbReference type="Proteomes" id="UP000004263">
    <property type="component" value="Unassembled WGS sequence"/>
</dbReference>
<dbReference type="Gene3D" id="2.30.30.400">
    <property type="entry name" value="Rof-like"/>
    <property type="match status" value="1"/>
</dbReference>
<sequence length="81" mass="9335">MVTCAQHDYIEIACLYQISVCLELEHGEFVKGIALDTAYDQQKRHCILINTDEGDQWIPIDSLCAMHAMSKNPHFSEIYFQ</sequence>
<comment type="caution">
    <text evidence="1">The sequence shown here is derived from an EMBL/GenBank/DDBJ whole genome shotgun (WGS) entry which is preliminary data.</text>
</comment>
<keyword evidence="2" id="KW-1185">Reference proteome</keyword>
<dbReference type="InterPro" id="IPR023534">
    <property type="entry name" value="Rof/RNase_P-like"/>
</dbReference>
<evidence type="ECO:0008006" key="3">
    <source>
        <dbReference type="Google" id="ProtNLM"/>
    </source>
</evidence>
<proteinExistence type="predicted"/>
<dbReference type="STRING" id="207949.RED65_16596"/>
<dbReference type="InterPro" id="IPR009778">
    <property type="entry name" value="ROF"/>
</dbReference>
<protein>
    <recommendedName>
        <fullName evidence="3">Transcriptional antiterminator, Rof</fullName>
    </recommendedName>
</protein>
<dbReference type="OrthoDB" id="5344363at2"/>
<organism evidence="1 2">
    <name type="scientific">Bermanella marisrubri</name>
    <dbReference type="NCBI Taxonomy" id="207949"/>
    <lineage>
        <taxon>Bacteria</taxon>
        <taxon>Pseudomonadati</taxon>
        <taxon>Pseudomonadota</taxon>
        <taxon>Gammaproteobacteria</taxon>
        <taxon>Oceanospirillales</taxon>
        <taxon>Oceanospirillaceae</taxon>
        <taxon>Bermanella</taxon>
    </lineage>
</organism>
<reference evidence="1 2" key="1">
    <citation type="submission" date="2006-03" db="EMBL/GenBank/DDBJ databases">
        <authorList>
            <person name="Pinhassi J."/>
            <person name="Pedros-Alio C."/>
            <person name="Ferriera S."/>
            <person name="Johnson J."/>
            <person name="Kravitz S."/>
            <person name="Halpern A."/>
            <person name="Remington K."/>
            <person name="Beeson K."/>
            <person name="Tran B."/>
            <person name="Rogers Y.-H."/>
            <person name="Friedman R."/>
            <person name="Venter J.C."/>
        </authorList>
    </citation>
    <scope>NUCLEOTIDE SEQUENCE [LARGE SCALE GENOMIC DNA]</scope>
    <source>
        <strain evidence="1 2">RED65</strain>
    </source>
</reference>
<dbReference type="AlphaFoldDB" id="Q1N2D2"/>
<dbReference type="RefSeq" id="WP_007018284.1">
    <property type="nucleotide sequence ID" value="NZ_CH724116.1"/>
</dbReference>
<dbReference type="Pfam" id="PF07073">
    <property type="entry name" value="ROF"/>
    <property type="match status" value="1"/>
</dbReference>
<gene>
    <name evidence="1" type="ORF">RED65_16596</name>
</gene>
<dbReference type="SUPFAM" id="SSF101744">
    <property type="entry name" value="Rof/RNase P subunit-like"/>
    <property type="match status" value="1"/>
</dbReference>
<dbReference type="EMBL" id="AAQH01000007">
    <property type="protein sequence ID" value="EAT12475.1"/>
    <property type="molecule type" value="Genomic_DNA"/>
</dbReference>
<evidence type="ECO:0000313" key="2">
    <source>
        <dbReference type="Proteomes" id="UP000004263"/>
    </source>
</evidence>
<dbReference type="HOGENOM" id="CLU_176324_1_0_6"/>
<evidence type="ECO:0000313" key="1">
    <source>
        <dbReference type="EMBL" id="EAT12475.1"/>
    </source>
</evidence>
<name>Q1N2D2_9GAMM</name>
<accession>Q1N2D2</accession>